<dbReference type="AlphaFoldDB" id="A0A9E5MLC1"/>
<dbReference type="Pfam" id="PF00891">
    <property type="entry name" value="Methyltransf_2"/>
    <property type="match status" value="1"/>
</dbReference>
<keyword evidence="1" id="KW-0489">Methyltransferase</keyword>
<sequence>MPDTHAISDSTVTLGAEADYECVDLFLRDFILVQAIKGGMETGLLQKLNRTPATCSSLLSDSGFDAKGLEFLLLTLSHYNVVVKNRAEQYELSPEFSKAFYFKEYLQAKIEFSNFLAPDLMQNTTDFLHSEAQFMQSSRLFELFDYHRALKVTPENVQFTRRWVRLTTALTRHEAGVCLAHHDFSECLRIMDIGGNSGEFARQIAEQYPQLFATVVDLPVVCDIGREHTAKTAVAQRLEFYSANALQDPLPGQQCLISFKSVLHDWPTEACERFLQQAYKSLKNTGELLIFERSAIDLTQTPVTFGLLPTALFYRSYRTPEEYIPMLQQCGFRQITIKRLPLETGFHMITARKS</sequence>
<dbReference type="SMR" id="A0A9E5MLC1"/>
<dbReference type="PANTHER" id="PTHR43712">
    <property type="entry name" value="PUTATIVE (AFU_ORTHOLOGUE AFUA_4G14580)-RELATED"/>
    <property type="match status" value="1"/>
</dbReference>
<gene>
    <name evidence="5" type="ORF">G8770_14575</name>
</gene>
<dbReference type="SUPFAM" id="SSF53335">
    <property type="entry name" value="S-adenosyl-L-methionine-dependent methyltransferases"/>
    <property type="match status" value="1"/>
</dbReference>
<dbReference type="InterPro" id="IPR036388">
    <property type="entry name" value="WH-like_DNA-bd_sf"/>
</dbReference>
<comment type="caution">
    <text evidence="5">The sequence shown here is derived from an EMBL/GenBank/DDBJ whole genome shotgun (WGS) entry which is preliminary data.</text>
</comment>
<dbReference type="PROSITE" id="PS51683">
    <property type="entry name" value="SAM_OMT_II"/>
    <property type="match status" value="1"/>
</dbReference>
<dbReference type="RefSeq" id="WP_167188220.1">
    <property type="nucleotide sequence ID" value="NZ_JAAONZ010000012.1"/>
</dbReference>
<dbReference type="Gene3D" id="1.10.10.10">
    <property type="entry name" value="Winged helix-like DNA-binding domain superfamily/Winged helix DNA-binding domain"/>
    <property type="match status" value="1"/>
</dbReference>
<dbReference type="GO" id="GO:0032259">
    <property type="term" value="P:methylation"/>
    <property type="evidence" value="ECO:0007669"/>
    <property type="project" value="UniProtKB-KW"/>
</dbReference>
<reference evidence="5" key="1">
    <citation type="submission" date="2020-03" db="EMBL/GenBank/DDBJ databases">
        <authorList>
            <person name="Guo F."/>
        </authorList>
    </citation>
    <scope>NUCLEOTIDE SEQUENCE</scope>
    <source>
        <strain evidence="5">JCM 30134</strain>
    </source>
</reference>
<evidence type="ECO:0000256" key="1">
    <source>
        <dbReference type="ARBA" id="ARBA00022603"/>
    </source>
</evidence>
<keyword evidence="3" id="KW-0949">S-adenosyl-L-methionine</keyword>
<dbReference type="PANTHER" id="PTHR43712:SF2">
    <property type="entry name" value="O-METHYLTRANSFERASE CICE"/>
    <property type="match status" value="1"/>
</dbReference>
<dbReference type="InterPro" id="IPR016461">
    <property type="entry name" value="COMT-like"/>
</dbReference>
<evidence type="ECO:0000313" key="6">
    <source>
        <dbReference type="Proteomes" id="UP000787472"/>
    </source>
</evidence>
<accession>A0A9E5MLC1</accession>
<dbReference type="InterPro" id="IPR001077">
    <property type="entry name" value="COMT_C"/>
</dbReference>
<protein>
    <recommendedName>
        <fullName evidence="4">O-methyltransferase C-terminal domain-containing protein</fullName>
    </recommendedName>
</protein>
<keyword evidence="6" id="KW-1185">Reference proteome</keyword>
<dbReference type="Proteomes" id="UP000787472">
    <property type="component" value="Unassembled WGS sequence"/>
</dbReference>
<evidence type="ECO:0000256" key="3">
    <source>
        <dbReference type="ARBA" id="ARBA00022691"/>
    </source>
</evidence>
<evidence type="ECO:0000256" key="2">
    <source>
        <dbReference type="ARBA" id="ARBA00022679"/>
    </source>
</evidence>
<dbReference type="EMBL" id="JAAONZ010000012">
    <property type="protein sequence ID" value="NHO66772.1"/>
    <property type="molecule type" value="Genomic_DNA"/>
</dbReference>
<name>A0A9E5MLC1_9GAMM</name>
<evidence type="ECO:0000313" key="5">
    <source>
        <dbReference type="EMBL" id="NHO66772.1"/>
    </source>
</evidence>
<evidence type="ECO:0000259" key="4">
    <source>
        <dbReference type="Pfam" id="PF00891"/>
    </source>
</evidence>
<dbReference type="CDD" id="cd02440">
    <property type="entry name" value="AdoMet_MTases"/>
    <property type="match status" value="1"/>
</dbReference>
<dbReference type="InterPro" id="IPR029063">
    <property type="entry name" value="SAM-dependent_MTases_sf"/>
</dbReference>
<keyword evidence="2" id="KW-0808">Transferase</keyword>
<dbReference type="Gene3D" id="3.40.50.150">
    <property type="entry name" value="Vaccinia Virus protein VP39"/>
    <property type="match status" value="1"/>
</dbReference>
<organism evidence="5 6">
    <name type="scientific">Pseudomaricurvus hydrocarbonicus</name>
    <dbReference type="NCBI Taxonomy" id="1470433"/>
    <lineage>
        <taxon>Bacteria</taxon>
        <taxon>Pseudomonadati</taxon>
        <taxon>Pseudomonadota</taxon>
        <taxon>Gammaproteobacteria</taxon>
        <taxon>Cellvibrionales</taxon>
        <taxon>Cellvibrionaceae</taxon>
        <taxon>Pseudomaricurvus</taxon>
    </lineage>
</organism>
<feature type="domain" description="O-methyltransferase C-terminal" evidence="4">
    <location>
        <begin position="156"/>
        <end position="333"/>
    </location>
</feature>
<proteinExistence type="predicted"/>
<dbReference type="GO" id="GO:0008171">
    <property type="term" value="F:O-methyltransferase activity"/>
    <property type="evidence" value="ECO:0007669"/>
    <property type="project" value="InterPro"/>
</dbReference>